<name>A0A7W6EF33_9HYPH</name>
<dbReference type="Gene3D" id="3.40.50.2000">
    <property type="entry name" value="Glycogen Phosphorylase B"/>
    <property type="match status" value="2"/>
</dbReference>
<organism evidence="2 3">
    <name type="scientific">Aureimonas pseudogalii</name>
    <dbReference type="NCBI Taxonomy" id="1744844"/>
    <lineage>
        <taxon>Bacteria</taxon>
        <taxon>Pseudomonadati</taxon>
        <taxon>Pseudomonadota</taxon>
        <taxon>Alphaproteobacteria</taxon>
        <taxon>Hyphomicrobiales</taxon>
        <taxon>Aurantimonadaceae</taxon>
        <taxon>Aureimonas</taxon>
    </lineage>
</organism>
<reference evidence="2 3" key="1">
    <citation type="submission" date="2020-08" db="EMBL/GenBank/DDBJ databases">
        <title>Genomic Encyclopedia of Type Strains, Phase IV (KMG-IV): sequencing the most valuable type-strain genomes for metagenomic binning, comparative biology and taxonomic classification.</title>
        <authorList>
            <person name="Goeker M."/>
        </authorList>
    </citation>
    <scope>NUCLEOTIDE SEQUENCE [LARGE SCALE GENOMIC DNA]</scope>
    <source>
        <strain evidence="2 3">DSM 102238</strain>
    </source>
</reference>
<feature type="domain" description="Glycosyltransferase subfamily 4-like N-terminal" evidence="1">
    <location>
        <begin position="3"/>
        <end position="121"/>
    </location>
</feature>
<evidence type="ECO:0000259" key="1">
    <source>
        <dbReference type="Pfam" id="PF13477"/>
    </source>
</evidence>
<dbReference type="RefSeq" id="WP_183199765.1">
    <property type="nucleotide sequence ID" value="NZ_JACIEK010000004.1"/>
</dbReference>
<keyword evidence="3" id="KW-1185">Reference proteome</keyword>
<gene>
    <name evidence="2" type="ORF">GGR04_002071</name>
</gene>
<dbReference type="EMBL" id="JACIEK010000004">
    <property type="protein sequence ID" value="MBB3998232.1"/>
    <property type="molecule type" value="Genomic_DNA"/>
</dbReference>
<dbReference type="PANTHER" id="PTHR12526">
    <property type="entry name" value="GLYCOSYLTRANSFERASE"/>
    <property type="match status" value="1"/>
</dbReference>
<comment type="caution">
    <text evidence="2">The sequence shown here is derived from an EMBL/GenBank/DDBJ whole genome shotgun (WGS) entry which is preliminary data.</text>
</comment>
<dbReference type="AlphaFoldDB" id="A0A7W6EF33"/>
<dbReference type="Pfam" id="PF13692">
    <property type="entry name" value="Glyco_trans_1_4"/>
    <property type="match status" value="1"/>
</dbReference>
<evidence type="ECO:0000313" key="2">
    <source>
        <dbReference type="EMBL" id="MBB3998232.1"/>
    </source>
</evidence>
<dbReference type="Proteomes" id="UP000542776">
    <property type="component" value="Unassembled WGS sequence"/>
</dbReference>
<dbReference type="SUPFAM" id="SSF53756">
    <property type="entry name" value="UDP-Glycosyltransferase/glycogen phosphorylase"/>
    <property type="match status" value="1"/>
</dbReference>
<dbReference type="GO" id="GO:0016757">
    <property type="term" value="F:glycosyltransferase activity"/>
    <property type="evidence" value="ECO:0007669"/>
    <property type="project" value="TreeGrafter"/>
</dbReference>
<keyword evidence="2" id="KW-0808">Transferase</keyword>
<dbReference type="CDD" id="cd03808">
    <property type="entry name" value="GT4_CapM-like"/>
    <property type="match status" value="1"/>
</dbReference>
<evidence type="ECO:0000313" key="3">
    <source>
        <dbReference type="Proteomes" id="UP000542776"/>
    </source>
</evidence>
<sequence length="374" mass="39636">MPKLAFVVTEDWFFASHFLPMARAAVAMGLDVVVIARVRDHAEAIRTTGARVVPLEAERRSVNPLQAAGTVGRLAAILRAERPDIVHCISLKPILVGGAASVLAGVRRRVYALTGLGFLGARSDRRASLARGFVRAVTTGPLRSTATRFVFENRDDPALLGLDADAPDVAILGGAGIDPAAYPETPPPAGPTLRVAVVARMLWSKGIDTMVEAVEQARRDGAAVELSLYGKPDPSNPRAIPRATLEDWSHRPGIVWHGPTRDVAGVWREHHVAALASRGGEGLPRTLLESAACGRLSLTTDVPGCRSFVRDGLDGFVVPVDDAAALAGRLVQLAGDRGLVDRMGAAAAARVRDGYTEADVAAAVSRLYRRLLDA</sequence>
<accession>A0A7W6EF33</accession>
<protein>
    <submittedName>
        <fullName evidence="2">Glycosyltransferase involved in cell wall biosynthesis</fullName>
    </submittedName>
</protein>
<dbReference type="Pfam" id="PF13477">
    <property type="entry name" value="Glyco_trans_4_2"/>
    <property type="match status" value="1"/>
</dbReference>
<proteinExistence type="predicted"/>
<dbReference type="InterPro" id="IPR028098">
    <property type="entry name" value="Glyco_trans_4-like_N"/>
</dbReference>
<dbReference type="PANTHER" id="PTHR12526:SF638">
    <property type="entry name" value="SPORE COAT PROTEIN SA"/>
    <property type="match status" value="1"/>
</dbReference>